<dbReference type="GO" id="GO:0009279">
    <property type="term" value="C:cell outer membrane"/>
    <property type="evidence" value="ECO:0007669"/>
    <property type="project" value="UniProtKB-SubCell"/>
</dbReference>
<dbReference type="GO" id="GO:0098797">
    <property type="term" value="C:plasma membrane protein complex"/>
    <property type="evidence" value="ECO:0007669"/>
    <property type="project" value="TreeGrafter"/>
</dbReference>
<reference evidence="14 15" key="1">
    <citation type="submission" date="2018-03" db="EMBL/GenBank/DDBJ databases">
        <authorList>
            <person name="Keele B.F."/>
        </authorList>
    </citation>
    <scope>NUCLEOTIDE SEQUENCE [LARGE SCALE GENOMIC DNA]</scope>
    <source>
        <strain evidence="14 15">YL28-9</strain>
    </source>
</reference>
<protein>
    <recommendedName>
        <fullName evidence="13">TonB C-terminal domain-containing protein</fullName>
    </recommendedName>
</protein>
<dbReference type="InterPro" id="IPR006260">
    <property type="entry name" value="TonB/TolA_C"/>
</dbReference>
<proteinExistence type="inferred from homology"/>
<dbReference type="OrthoDB" id="649093at2"/>
<feature type="region of interest" description="Disordered" evidence="11">
    <location>
        <begin position="334"/>
        <end position="366"/>
    </location>
</feature>
<dbReference type="Pfam" id="PF07715">
    <property type="entry name" value="Plug"/>
    <property type="match status" value="1"/>
</dbReference>
<dbReference type="PANTHER" id="PTHR33446">
    <property type="entry name" value="PROTEIN TONB-RELATED"/>
    <property type="match status" value="1"/>
</dbReference>
<keyword evidence="10" id="KW-0998">Cell outer membrane</keyword>
<evidence type="ECO:0000313" key="15">
    <source>
        <dbReference type="Proteomes" id="UP000240912"/>
    </source>
</evidence>
<dbReference type="InterPro" id="IPR039426">
    <property type="entry name" value="TonB-dep_rcpt-like"/>
</dbReference>
<feature type="transmembrane region" description="Helical" evidence="12">
    <location>
        <begin position="6"/>
        <end position="24"/>
    </location>
</feature>
<evidence type="ECO:0000256" key="10">
    <source>
        <dbReference type="PROSITE-ProRule" id="PRU01360"/>
    </source>
</evidence>
<dbReference type="InterPro" id="IPR008756">
    <property type="entry name" value="Peptidase_M56"/>
</dbReference>
<dbReference type="PROSITE" id="PS52015">
    <property type="entry name" value="TONB_CTD"/>
    <property type="match status" value="1"/>
</dbReference>
<keyword evidence="5" id="KW-0997">Cell inner membrane</keyword>
<evidence type="ECO:0000256" key="1">
    <source>
        <dbReference type="ARBA" id="ARBA00004383"/>
    </source>
</evidence>
<name>A0A2T3HQV1_9SPHI</name>
<dbReference type="InterPro" id="IPR037066">
    <property type="entry name" value="Plug_dom_sf"/>
</dbReference>
<evidence type="ECO:0000256" key="6">
    <source>
        <dbReference type="ARBA" id="ARBA00022692"/>
    </source>
</evidence>
<evidence type="ECO:0000313" key="14">
    <source>
        <dbReference type="EMBL" id="PST84835.1"/>
    </source>
</evidence>
<evidence type="ECO:0000256" key="11">
    <source>
        <dbReference type="SAM" id="MobiDB-lite"/>
    </source>
</evidence>
<dbReference type="GO" id="GO:0031992">
    <property type="term" value="F:energy transducer activity"/>
    <property type="evidence" value="ECO:0007669"/>
    <property type="project" value="TreeGrafter"/>
</dbReference>
<evidence type="ECO:0000256" key="2">
    <source>
        <dbReference type="ARBA" id="ARBA00006555"/>
    </source>
</evidence>
<dbReference type="Proteomes" id="UP000240912">
    <property type="component" value="Unassembled WGS sequence"/>
</dbReference>
<organism evidence="14 15">
    <name type="scientific">Pedobacter yulinensis</name>
    <dbReference type="NCBI Taxonomy" id="2126353"/>
    <lineage>
        <taxon>Bacteria</taxon>
        <taxon>Pseudomonadati</taxon>
        <taxon>Bacteroidota</taxon>
        <taxon>Sphingobacteriia</taxon>
        <taxon>Sphingobacteriales</taxon>
        <taxon>Sphingobacteriaceae</taxon>
        <taxon>Pedobacter</taxon>
    </lineage>
</organism>
<evidence type="ECO:0000256" key="8">
    <source>
        <dbReference type="ARBA" id="ARBA00022989"/>
    </source>
</evidence>
<comment type="similarity">
    <text evidence="2">Belongs to the TonB family.</text>
</comment>
<keyword evidence="7" id="KW-0653">Protein transport</keyword>
<dbReference type="InterPro" id="IPR037682">
    <property type="entry name" value="TonB_C"/>
</dbReference>
<keyword evidence="15" id="KW-1185">Reference proteome</keyword>
<keyword evidence="9 10" id="KW-0472">Membrane</keyword>
<evidence type="ECO:0000256" key="7">
    <source>
        <dbReference type="ARBA" id="ARBA00022927"/>
    </source>
</evidence>
<dbReference type="RefSeq" id="WP_107212991.1">
    <property type="nucleotide sequence ID" value="NZ_KZ686268.1"/>
</dbReference>
<evidence type="ECO:0000256" key="5">
    <source>
        <dbReference type="ARBA" id="ARBA00022519"/>
    </source>
</evidence>
<keyword evidence="8 12" id="KW-1133">Transmembrane helix</keyword>
<dbReference type="InterPro" id="IPR012910">
    <property type="entry name" value="Plug_dom"/>
</dbReference>
<dbReference type="GO" id="GO:0055085">
    <property type="term" value="P:transmembrane transport"/>
    <property type="evidence" value="ECO:0007669"/>
    <property type="project" value="InterPro"/>
</dbReference>
<keyword evidence="4" id="KW-1003">Cell membrane</keyword>
<accession>A0A2T3HQV1</accession>
<keyword evidence="3 10" id="KW-0813">Transport</keyword>
<evidence type="ECO:0000256" key="3">
    <source>
        <dbReference type="ARBA" id="ARBA00022448"/>
    </source>
</evidence>
<keyword evidence="10" id="KW-1134">Transmembrane beta strand</keyword>
<gene>
    <name evidence="14" type="ORF">C7T94_01540</name>
</gene>
<dbReference type="Pfam" id="PF03544">
    <property type="entry name" value="TonB_C"/>
    <property type="match status" value="1"/>
</dbReference>
<comment type="subcellular location">
    <subcellularLocation>
        <location evidence="1">Cell inner membrane</location>
        <topology evidence="1">Single-pass membrane protein</topology>
        <orientation evidence="1">Periplasmic side</orientation>
    </subcellularLocation>
    <subcellularLocation>
        <location evidence="10">Cell outer membrane</location>
        <topology evidence="10">Multi-pass membrane protein</topology>
    </subcellularLocation>
</comment>
<dbReference type="InterPro" id="IPR051045">
    <property type="entry name" value="TonB-dependent_transducer"/>
</dbReference>
<dbReference type="PROSITE" id="PS52016">
    <property type="entry name" value="TONB_DEPENDENT_REC_3"/>
    <property type="match status" value="1"/>
</dbReference>
<comment type="similarity">
    <text evidence="10">Belongs to the TonB-dependent receptor family.</text>
</comment>
<dbReference type="Gene3D" id="2.170.130.10">
    <property type="entry name" value="TonB-dependent receptor, plug domain"/>
    <property type="match status" value="1"/>
</dbReference>
<evidence type="ECO:0000256" key="4">
    <source>
        <dbReference type="ARBA" id="ARBA00022475"/>
    </source>
</evidence>
<dbReference type="PANTHER" id="PTHR33446:SF2">
    <property type="entry name" value="PROTEIN TONB"/>
    <property type="match status" value="1"/>
</dbReference>
<dbReference type="NCBIfam" id="TIGR01352">
    <property type="entry name" value="tonB_Cterm"/>
    <property type="match status" value="1"/>
</dbReference>
<evidence type="ECO:0000256" key="9">
    <source>
        <dbReference type="ARBA" id="ARBA00023136"/>
    </source>
</evidence>
<feature type="transmembrane region" description="Helical" evidence="12">
    <location>
        <begin position="89"/>
        <end position="110"/>
    </location>
</feature>
<dbReference type="SUPFAM" id="SSF56935">
    <property type="entry name" value="Porins"/>
    <property type="match status" value="1"/>
</dbReference>
<feature type="transmembrane region" description="Helical" evidence="12">
    <location>
        <begin position="250"/>
        <end position="271"/>
    </location>
</feature>
<evidence type="ECO:0000256" key="12">
    <source>
        <dbReference type="SAM" id="Phobius"/>
    </source>
</evidence>
<dbReference type="GO" id="GO:0015031">
    <property type="term" value="P:protein transport"/>
    <property type="evidence" value="ECO:0007669"/>
    <property type="project" value="UniProtKB-KW"/>
</dbReference>
<keyword evidence="6 10" id="KW-0812">Transmembrane</keyword>
<dbReference type="EMBL" id="PYLS01000001">
    <property type="protein sequence ID" value="PST84835.1"/>
    <property type="molecule type" value="Genomic_DNA"/>
</dbReference>
<sequence>MNWAHYMLQVNLYLVVFYTFYRLLLHKETWFKLNRLYLLGAGAFSIGLPFMRIEWLSSQPVSRRLYAGVDDLNAMVMQVSGPARAETDWGAVIAVLYATGVIVGIVFFVARLFRVKHLFREPAGQGAFSFFNRKVVGVQLPERDTIQLHEDVHIRQFHSADIIFFEAIRIFTWFNPVSYLLIAAVKATHEYLADEAAANYRGDKYAYSMLLLSRAFGLEQSNLISPFFAGSMVKKRIFMLTRERSRRAAILKYGLMLPVLVLLMILSSASIRKNDDIRQLTSDIVLSEPVQAVQQLAGSLTAPAASALISLDGDAAAAPELADEPVPVIAVPETESTHTRPARLQLSERENTPAEPESATGDQEHALFPGGMPAFYKFLAANLRYPAQAVRANASGRVHLAFTVGRDGRLGNIRVLDGIGYGCDEEAIRVVGSSQPWQPALQHGSPVAVTYNINLSFKLDQVAPDASEEPARAAPVPAGISGLVASVPASERKPPVIVRGVATSGKAENAPLVIVDGKPLDGSWSEFSGSVQPERIAAINVLKSQSATTLYGQRAANGVIIVTTKDQQNKPADKNIVR</sequence>
<dbReference type="Pfam" id="PF05569">
    <property type="entry name" value="Peptidase_M56"/>
    <property type="match status" value="1"/>
</dbReference>
<feature type="domain" description="TonB C-terminal" evidence="13">
    <location>
        <begin position="370"/>
        <end position="466"/>
    </location>
</feature>
<comment type="caution">
    <text evidence="14">The sequence shown here is derived from an EMBL/GenBank/DDBJ whole genome shotgun (WGS) entry which is preliminary data.</text>
</comment>
<dbReference type="Gene3D" id="3.30.1150.10">
    <property type="match status" value="1"/>
</dbReference>
<feature type="transmembrane region" description="Helical" evidence="12">
    <location>
        <begin position="36"/>
        <end position="53"/>
    </location>
</feature>
<evidence type="ECO:0000259" key="13">
    <source>
        <dbReference type="PROSITE" id="PS52015"/>
    </source>
</evidence>
<dbReference type="SUPFAM" id="SSF74653">
    <property type="entry name" value="TolA/TonB C-terminal domain"/>
    <property type="match status" value="1"/>
</dbReference>
<dbReference type="AlphaFoldDB" id="A0A2T3HQV1"/>